<sequence length="654" mass="71494">MSDENNDILKPVSAEDENDSFGPEITHHEPREAWGSKLGLILAMAGNAVGLGNFLRFPCKAAANGGGAFMIPYFIAFIFLGIPLMWIEWALGRFGGRHGHGTLPAIFNRIWKNPVSKYLGALGIVLPLLIVIYYNYIESWTLAYGCFSVSGKYSGIHERQAMETFLEGYTGKTKKNSTLTVPAAAGSDASAQATNEISIAFDKYYGDGIYRMGFEFRDEFDKPVIGSSEFAIYHAAAADMVMPSKTAVMPAQIESIHPGAGDTLAAKPDSVRIKFKSAVRADSIKVNLNWDNNYFNGYKTAMIFFLITFLINVLVLFKGVESGIEALAKIAMPTLVIFAIILAIRVLTLTPLKASALEGLGFIWNPDLSMLTNANVWLAAAGQIFFTLSICTGAIQTYASFVKDSEDIVLTGLTTAATNEFCEIILGGTIAIPASVMFFGAAETAEIAKSGAFNLGFSSMPVIFQQIPLGNVLGAMWFGLLFFAGITSSVALSYPAIVFLKDELDYTHAKAVSLVAGIMFAAAMPVIFFFDRGFLDEMDFWAGTFGLAIFGFVELVYFCWIFGMDNAWEEMHHGHAIKIPKVFYYIIKYVTPAFILALVLVWGYQDGIGMLTMKGVPEANIAVLWGARILMAAITIFFCFMIKKAWDLKGQVHA</sequence>
<organism evidence="8 9">
    <name type="scientific">Candidatus Wallbacteria bacterium GWC2_49_35</name>
    <dbReference type="NCBI Taxonomy" id="1817813"/>
    <lineage>
        <taxon>Bacteria</taxon>
        <taxon>Candidatus Walliibacteriota</taxon>
    </lineage>
</organism>
<dbReference type="InterPro" id="IPR000175">
    <property type="entry name" value="Na/ntran_symport"/>
</dbReference>
<evidence type="ECO:0000256" key="1">
    <source>
        <dbReference type="ARBA" id="ARBA00004141"/>
    </source>
</evidence>
<dbReference type="GO" id="GO:0016020">
    <property type="term" value="C:membrane"/>
    <property type="evidence" value="ECO:0007669"/>
    <property type="project" value="UniProtKB-SubCell"/>
</dbReference>
<evidence type="ECO:0000256" key="7">
    <source>
        <dbReference type="SAM" id="Phobius"/>
    </source>
</evidence>
<feature type="transmembrane region" description="Helical" evidence="7">
    <location>
        <begin position="511"/>
        <end position="530"/>
    </location>
</feature>
<feature type="transmembrane region" description="Helical" evidence="7">
    <location>
        <begin position="542"/>
        <end position="562"/>
    </location>
</feature>
<accession>A0A1F7WV15</accession>
<evidence type="ECO:0000313" key="9">
    <source>
        <dbReference type="Proteomes" id="UP000178735"/>
    </source>
</evidence>
<feature type="transmembrane region" description="Helical" evidence="7">
    <location>
        <begin position="301"/>
        <end position="320"/>
    </location>
</feature>
<dbReference type="PRINTS" id="PR00176">
    <property type="entry name" value="NANEUSMPORT"/>
</dbReference>
<feature type="region of interest" description="Disordered" evidence="6">
    <location>
        <begin position="1"/>
        <end position="26"/>
    </location>
</feature>
<dbReference type="STRING" id="1817813.A2008_03910"/>
<feature type="transmembrane region" description="Helical" evidence="7">
    <location>
        <begin position="622"/>
        <end position="642"/>
    </location>
</feature>
<evidence type="ECO:0000256" key="6">
    <source>
        <dbReference type="SAM" id="MobiDB-lite"/>
    </source>
</evidence>
<dbReference type="SUPFAM" id="SSF161070">
    <property type="entry name" value="SNF-like"/>
    <property type="match status" value="1"/>
</dbReference>
<dbReference type="PANTHER" id="PTHR42948:SF1">
    <property type="entry name" value="TRANSPORTER"/>
    <property type="match status" value="1"/>
</dbReference>
<evidence type="ECO:0008006" key="10">
    <source>
        <dbReference type="Google" id="ProtNLM"/>
    </source>
</evidence>
<feature type="transmembrane region" description="Helical" evidence="7">
    <location>
        <begin position="475"/>
        <end position="499"/>
    </location>
</feature>
<comment type="subcellular location">
    <subcellularLocation>
        <location evidence="1">Membrane</location>
        <topology evidence="1">Multi-pass membrane protein</topology>
    </subcellularLocation>
</comment>
<gene>
    <name evidence="8" type="ORF">A2008_03910</name>
</gene>
<name>A0A1F7WV15_9BACT</name>
<protein>
    <recommendedName>
        <fullName evidence="10">Sodium:calcium symporter</fullName>
    </recommendedName>
</protein>
<dbReference type="EMBL" id="MGFH01000061">
    <property type="protein sequence ID" value="OGM06477.1"/>
    <property type="molecule type" value="Genomic_DNA"/>
</dbReference>
<evidence type="ECO:0000256" key="4">
    <source>
        <dbReference type="ARBA" id="ARBA00022989"/>
    </source>
</evidence>
<reference evidence="8 9" key="1">
    <citation type="journal article" date="2016" name="Nat. Commun.">
        <title>Thousands of microbial genomes shed light on interconnected biogeochemical processes in an aquifer system.</title>
        <authorList>
            <person name="Anantharaman K."/>
            <person name="Brown C.T."/>
            <person name="Hug L.A."/>
            <person name="Sharon I."/>
            <person name="Castelle C.J."/>
            <person name="Probst A.J."/>
            <person name="Thomas B.C."/>
            <person name="Singh A."/>
            <person name="Wilkins M.J."/>
            <person name="Karaoz U."/>
            <person name="Brodie E.L."/>
            <person name="Williams K.H."/>
            <person name="Hubbard S.S."/>
            <person name="Banfield J.F."/>
        </authorList>
    </citation>
    <scope>NUCLEOTIDE SEQUENCE [LARGE SCALE GENOMIC DNA]</scope>
</reference>
<evidence type="ECO:0000313" key="8">
    <source>
        <dbReference type="EMBL" id="OGM06477.1"/>
    </source>
</evidence>
<keyword evidence="2" id="KW-0813">Transport</keyword>
<dbReference type="PANTHER" id="PTHR42948">
    <property type="entry name" value="TRANSPORTER"/>
    <property type="match status" value="1"/>
</dbReference>
<dbReference type="Pfam" id="PF00209">
    <property type="entry name" value="SNF"/>
    <property type="match status" value="2"/>
</dbReference>
<keyword evidence="5 7" id="KW-0472">Membrane</keyword>
<feature type="transmembrane region" description="Helical" evidence="7">
    <location>
        <begin position="326"/>
        <end position="347"/>
    </location>
</feature>
<feature type="transmembrane region" description="Helical" evidence="7">
    <location>
        <begin position="376"/>
        <end position="401"/>
    </location>
</feature>
<feature type="transmembrane region" description="Helical" evidence="7">
    <location>
        <begin position="67"/>
        <end position="87"/>
    </location>
</feature>
<dbReference type="Proteomes" id="UP000178735">
    <property type="component" value="Unassembled WGS sequence"/>
</dbReference>
<dbReference type="AlphaFoldDB" id="A0A1F7WV15"/>
<evidence type="ECO:0000256" key="5">
    <source>
        <dbReference type="ARBA" id="ARBA00023136"/>
    </source>
</evidence>
<dbReference type="PROSITE" id="PS50267">
    <property type="entry name" value="NA_NEUROTRAN_SYMP_3"/>
    <property type="match status" value="1"/>
</dbReference>
<evidence type="ECO:0000256" key="3">
    <source>
        <dbReference type="ARBA" id="ARBA00022692"/>
    </source>
</evidence>
<comment type="caution">
    <text evidence="8">The sequence shown here is derived from an EMBL/GenBank/DDBJ whole genome shotgun (WGS) entry which is preliminary data.</text>
</comment>
<proteinExistence type="predicted"/>
<feature type="transmembrane region" description="Helical" evidence="7">
    <location>
        <begin position="582"/>
        <end position="602"/>
    </location>
</feature>
<keyword evidence="4 7" id="KW-1133">Transmembrane helix</keyword>
<keyword evidence="3 7" id="KW-0812">Transmembrane</keyword>
<evidence type="ECO:0000256" key="2">
    <source>
        <dbReference type="ARBA" id="ARBA00022448"/>
    </source>
</evidence>
<dbReference type="InterPro" id="IPR037272">
    <property type="entry name" value="SNS_sf"/>
</dbReference>
<feature type="transmembrane region" description="Helical" evidence="7">
    <location>
        <begin position="118"/>
        <end position="137"/>
    </location>
</feature>